<reference evidence="1 2" key="1">
    <citation type="submission" date="2020-03" db="EMBL/GenBank/DDBJ databases">
        <title>Sequencing the genomes of 1000 actinobacteria strains.</title>
        <authorList>
            <person name="Klenk H.-P."/>
        </authorList>
    </citation>
    <scope>NUCLEOTIDE SEQUENCE [LARGE SCALE GENOMIC DNA]</scope>
    <source>
        <strain evidence="1 2">DSM 45685</strain>
    </source>
</reference>
<dbReference type="RefSeq" id="WP_167176851.1">
    <property type="nucleotide sequence ID" value="NZ_JAAOYM010000002.1"/>
</dbReference>
<protein>
    <submittedName>
        <fullName evidence="1">Chromosome segregation ATPase</fullName>
    </submittedName>
</protein>
<dbReference type="EMBL" id="JAAOYM010000002">
    <property type="protein sequence ID" value="NIJ14593.1"/>
    <property type="molecule type" value="Genomic_DNA"/>
</dbReference>
<proteinExistence type="predicted"/>
<evidence type="ECO:0000313" key="1">
    <source>
        <dbReference type="EMBL" id="NIJ14593.1"/>
    </source>
</evidence>
<evidence type="ECO:0000313" key="2">
    <source>
        <dbReference type="Proteomes" id="UP000545493"/>
    </source>
</evidence>
<sequence>MPSLNPLRLMREGFASRLARLVDFRIDERATKRLAGHESRLTEQEHCTVDHRRRLDALEAGLDRLRGDLNWTSSEVKRLIPHVAAQEAQLEELRVKITMTPRADEQEVAGARSLIEEVQRQHAQIRVRLTGIAMYEDRLRRLEERASVAASD</sequence>
<dbReference type="AlphaFoldDB" id="A0A7X5UVS7"/>
<name>A0A7X5UVS7_9PSEU</name>
<keyword evidence="2" id="KW-1185">Reference proteome</keyword>
<accession>A0A7X5UVS7</accession>
<organism evidence="1 2">
    <name type="scientific">Saccharomonospora amisosensis</name>
    <dbReference type="NCBI Taxonomy" id="1128677"/>
    <lineage>
        <taxon>Bacteria</taxon>
        <taxon>Bacillati</taxon>
        <taxon>Actinomycetota</taxon>
        <taxon>Actinomycetes</taxon>
        <taxon>Pseudonocardiales</taxon>
        <taxon>Pseudonocardiaceae</taxon>
        <taxon>Saccharomonospora</taxon>
    </lineage>
</organism>
<dbReference type="Proteomes" id="UP000545493">
    <property type="component" value="Unassembled WGS sequence"/>
</dbReference>
<comment type="caution">
    <text evidence="1">The sequence shown here is derived from an EMBL/GenBank/DDBJ whole genome shotgun (WGS) entry which is preliminary data.</text>
</comment>
<gene>
    <name evidence="1" type="ORF">FHU38_004994</name>
</gene>